<dbReference type="InterPro" id="IPR056953">
    <property type="entry name" value="CUT_N"/>
</dbReference>
<dbReference type="RefSeq" id="XP_022238919.1">
    <property type="nucleotide sequence ID" value="XM_022383211.1"/>
</dbReference>
<evidence type="ECO:0000313" key="7">
    <source>
        <dbReference type="RefSeq" id="XP_022238917.1"/>
    </source>
</evidence>
<dbReference type="SMART" id="SM00241">
    <property type="entry name" value="ZP"/>
    <property type="match status" value="1"/>
</dbReference>
<keyword evidence="2" id="KW-0472">Membrane</keyword>
<feature type="chain" id="PRO_5045023129" evidence="3">
    <location>
        <begin position="21"/>
        <end position="570"/>
    </location>
</feature>
<dbReference type="RefSeq" id="XP_022238916.1">
    <property type="nucleotide sequence ID" value="XM_022383208.1"/>
</dbReference>
<keyword evidence="2" id="KW-0812">Transmembrane</keyword>
<evidence type="ECO:0000313" key="8">
    <source>
        <dbReference type="RefSeq" id="XP_022238918.1"/>
    </source>
</evidence>
<feature type="region of interest" description="Disordered" evidence="1">
    <location>
        <begin position="438"/>
        <end position="465"/>
    </location>
</feature>
<evidence type="ECO:0000259" key="4">
    <source>
        <dbReference type="PROSITE" id="PS51034"/>
    </source>
</evidence>
<evidence type="ECO:0000256" key="1">
    <source>
        <dbReference type="SAM" id="MobiDB-lite"/>
    </source>
</evidence>
<dbReference type="RefSeq" id="XP_022238917.1">
    <property type="nucleotide sequence ID" value="XM_022383209.1"/>
</dbReference>
<feature type="compositionally biased region" description="Basic and acidic residues" evidence="1">
    <location>
        <begin position="449"/>
        <end position="465"/>
    </location>
</feature>
<protein>
    <submittedName>
        <fullName evidence="6 7">Uncharacterized protein LOC106457328</fullName>
    </submittedName>
</protein>
<dbReference type="PANTHER" id="PTHR46560:SF2">
    <property type="entry name" value="DUSKY-LIKE, ISOFORM A"/>
    <property type="match status" value="1"/>
</dbReference>
<evidence type="ECO:0000313" key="5">
    <source>
        <dbReference type="Proteomes" id="UP000694941"/>
    </source>
</evidence>
<dbReference type="Proteomes" id="UP000694941">
    <property type="component" value="Unplaced"/>
</dbReference>
<dbReference type="InterPro" id="IPR055355">
    <property type="entry name" value="ZP-C"/>
</dbReference>
<dbReference type="InterPro" id="IPR001507">
    <property type="entry name" value="ZP_dom"/>
</dbReference>
<keyword evidence="3" id="KW-0732">Signal</keyword>
<keyword evidence="2" id="KW-1133">Transmembrane helix</keyword>
<accession>A0ABM1S5L1</accession>
<dbReference type="Pfam" id="PF25057">
    <property type="entry name" value="CUT_N"/>
    <property type="match status" value="1"/>
</dbReference>
<evidence type="ECO:0000256" key="2">
    <source>
        <dbReference type="SAM" id="Phobius"/>
    </source>
</evidence>
<evidence type="ECO:0000313" key="9">
    <source>
        <dbReference type="RefSeq" id="XP_022238919.1"/>
    </source>
</evidence>
<gene>
    <name evidence="6 7 8 9 10" type="primary">LOC106457328</name>
</gene>
<organism evidence="5 6">
    <name type="scientific">Limulus polyphemus</name>
    <name type="common">Atlantic horseshoe crab</name>
    <dbReference type="NCBI Taxonomy" id="6850"/>
    <lineage>
        <taxon>Eukaryota</taxon>
        <taxon>Metazoa</taxon>
        <taxon>Ecdysozoa</taxon>
        <taxon>Arthropoda</taxon>
        <taxon>Chelicerata</taxon>
        <taxon>Merostomata</taxon>
        <taxon>Xiphosura</taxon>
        <taxon>Limulidae</taxon>
        <taxon>Limulus</taxon>
    </lineage>
</organism>
<evidence type="ECO:0000313" key="10">
    <source>
        <dbReference type="RefSeq" id="XP_022238920.1"/>
    </source>
</evidence>
<name>A0ABM1S5L1_LIMPO</name>
<proteinExistence type="predicted"/>
<keyword evidence="5" id="KW-1185">Reference proteome</keyword>
<dbReference type="PROSITE" id="PS51034">
    <property type="entry name" value="ZP_2"/>
    <property type="match status" value="1"/>
</dbReference>
<feature type="domain" description="ZP" evidence="4">
    <location>
        <begin position="93"/>
        <end position="358"/>
    </location>
</feature>
<feature type="region of interest" description="Disordered" evidence="1">
    <location>
        <begin position="363"/>
        <end position="403"/>
    </location>
</feature>
<evidence type="ECO:0000313" key="6">
    <source>
        <dbReference type="RefSeq" id="XP_022238916.1"/>
    </source>
</evidence>
<feature type="transmembrane region" description="Helical" evidence="2">
    <location>
        <begin position="514"/>
        <end position="537"/>
    </location>
</feature>
<feature type="signal peptide" evidence="3">
    <location>
        <begin position="1"/>
        <end position="20"/>
    </location>
</feature>
<sequence length="570" mass="62939">MEHKATVLLIFSFFFINVLTKEIDSNQDNKKEESVNLPAEHRSYPGPPVGGPVFGGGPGYGPGPASVPGIGDLHDTWPAGRPDMPQIKNLNVKCEKNHMQVNMEFDRPFFGMIFSKGHYSDHNCVHLPPGTGNVLVNFEIYLGKCGMSSSQQQKAVAGYGGGGQGGYGDGLFIENTIIIQYDPQLQEIWDQARRLRCTWYDFYEKAVTFRPFNVDMLDAVTANFLGDNIQCWMQIQVGKGPWANEISGIVKIGQTMTMVLAIKDEEHKFDMLVRNCIAHDDKNQPIQLVDEYGCVVRPKIMSPFQKVKNFGSSASVVSYAYFQAFKFPDSMNVHFECVIQVCRYECPIPQCGGSLGGDYLPAPRDPSFGYSEPKATYTENGPQPNQPLPVGRGPNENYGEPSEAKFPKVFFNRNGDLPNKEKNVSVIGSYAVSGIRGIPRSSEASPRSNDVESRRKRQAQDAKDIQTHRTIQVVAPGDVAFNLPFTADNESVVDVYSHPTDFGNNAICMSVPGFAAGVIILLLLLVVSTLVAAFLFLRVRQLTASKSPCDEKVIAYDNPEFIRVGLPIGH</sequence>
<reference evidence="6 7" key="1">
    <citation type="submission" date="2025-05" db="UniProtKB">
        <authorList>
            <consortium name="RefSeq"/>
        </authorList>
    </citation>
    <scope>IDENTIFICATION</scope>
    <source>
        <tissue evidence="6 7">Muscle</tissue>
    </source>
</reference>
<dbReference type="GeneID" id="106457328"/>
<evidence type="ECO:0000256" key="3">
    <source>
        <dbReference type="SAM" id="SignalP"/>
    </source>
</evidence>
<dbReference type="RefSeq" id="XP_022238918.1">
    <property type="nucleotide sequence ID" value="XM_022383210.1"/>
</dbReference>
<dbReference type="Pfam" id="PF00100">
    <property type="entry name" value="Zona_pellucida"/>
    <property type="match status" value="1"/>
</dbReference>
<dbReference type="PANTHER" id="PTHR46560">
    <property type="entry name" value="CYPHER, ISOFORM B"/>
    <property type="match status" value="1"/>
</dbReference>
<dbReference type="RefSeq" id="XP_022238920.1">
    <property type="nucleotide sequence ID" value="XM_022383212.1"/>
</dbReference>